<dbReference type="Proteomes" id="UP000245207">
    <property type="component" value="Unassembled WGS sequence"/>
</dbReference>
<name>A0A2U1KY29_ARTAN</name>
<dbReference type="STRING" id="35608.A0A2U1KY29"/>
<gene>
    <name evidence="1" type="ORF">CTI12_AA553770</name>
</gene>
<reference evidence="1 2" key="1">
    <citation type="journal article" date="2018" name="Mol. Plant">
        <title>The genome of Artemisia annua provides insight into the evolution of Asteraceae family and artemisinin biosynthesis.</title>
        <authorList>
            <person name="Shen Q."/>
            <person name="Zhang L."/>
            <person name="Liao Z."/>
            <person name="Wang S."/>
            <person name="Yan T."/>
            <person name="Shi P."/>
            <person name="Liu M."/>
            <person name="Fu X."/>
            <person name="Pan Q."/>
            <person name="Wang Y."/>
            <person name="Lv Z."/>
            <person name="Lu X."/>
            <person name="Zhang F."/>
            <person name="Jiang W."/>
            <person name="Ma Y."/>
            <person name="Chen M."/>
            <person name="Hao X."/>
            <person name="Li L."/>
            <person name="Tang Y."/>
            <person name="Lv G."/>
            <person name="Zhou Y."/>
            <person name="Sun X."/>
            <person name="Brodelius P.E."/>
            <person name="Rose J.K.C."/>
            <person name="Tang K."/>
        </authorList>
    </citation>
    <scope>NUCLEOTIDE SEQUENCE [LARGE SCALE GENOMIC DNA]</scope>
    <source>
        <strain evidence="2">cv. Huhao1</strain>
        <tissue evidence="1">Leaf</tissue>
    </source>
</reference>
<dbReference type="AlphaFoldDB" id="A0A2U1KY29"/>
<dbReference type="EMBL" id="PKPP01012947">
    <property type="protein sequence ID" value="PWA41639.1"/>
    <property type="molecule type" value="Genomic_DNA"/>
</dbReference>
<sequence>MTFPYCCPSFLQVEDVVEFANEQIEPVEMSNACWNVCGNVMSAEIMESSWLAARLIRCVYAKDVHVSMACLKLQNATIIIIALHDPEKEPLATLFSISIRDSGIGVDCIDSGRLGRQRTALALHVAADVLRTKYRPVVMTFLIFQAPIVRDTTPKDWFLFLSAEWLMITPYTLAKQERPYKALE</sequence>
<evidence type="ECO:0000313" key="1">
    <source>
        <dbReference type="EMBL" id="PWA41639.1"/>
    </source>
</evidence>
<evidence type="ECO:0000313" key="2">
    <source>
        <dbReference type="Proteomes" id="UP000245207"/>
    </source>
</evidence>
<protein>
    <submittedName>
        <fullName evidence="1">Armadillo-like helical</fullName>
    </submittedName>
</protein>
<accession>A0A2U1KY29</accession>
<keyword evidence="2" id="KW-1185">Reference proteome</keyword>
<organism evidence="1 2">
    <name type="scientific">Artemisia annua</name>
    <name type="common">Sweet wormwood</name>
    <dbReference type="NCBI Taxonomy" id="35608"/>
    <lineage>
        <taxon>Eukaryota</taxon>
        <taxon>Viridiplantae</taxon>
        <taxon>Streptophyta</taxon>
        <taxon>Embryophyta</taxon>
        <taxon>Tracheophyta</taxon>
        <taxon>Spermatophyta</taxon>
        <taxon>Magnoliopsida</taxon>
        <taxon>eudicotyledons</taxon>
        <taxon>Gunneridae</taxon>
        <taxon>Pentapetalae</taxon>
        <taxon>asterids</taxon>
        <taxon>campanulids</taxon>
        <taxon>Asterales</taxon>
        <taxon>Asteraceae</taxon>
        <taxon>Asteroideae</taxon>
        <taxon>Anthemideae</taxon>
        <taxon>Artemisiinae</taxon>
        <taxon>Artemisia</taxon>
    </lineage>
</organism>
<proteinExistence type="predicted"/>
<comment type="caution">
    <text evidence="1">The sequence shown here is derived from an EMBL/GenBank/DDBJ whole genome shotgun (WGS) entry which is preliminary data.</text>
</comment>
<dbReference type="OrthoDB" id="5148094at2759"/>